<reference evidence="2" key="1">
    <citation type="submission" date="2024-01" db="EMBL/GenBank/DDBJ databases">
        <authorList>
            <person name="Webb A."/>
        </authorList>
    </citation>
    <scope>NUCLEOTIDE SEQUENCE</scope>
    <source>
        <strain evidence="2">Pm1</strain>
    </source>
</reference>
<accession>A0AAV1U992</accession>
<name>A0AAV1U992_9STRA</name>
<evidence type="ECO:0000313" key="2">
    <source>
        <dbReference type="EMBL" id="CAK7931055.1"/>
    </source>
</evidence>
<gene>
    <name evidence="2" type="ORF">PM001_LOCUS16205</name>
</gene>
<comment type="caution">
    <text evidence="2">The sequence shown here is derived from an EMBL/GenBank/DDBJ whole genome shotgun (WGS) entry which is preliminary data.</text>
</comment>
<dbReference type="AlphaFoldDB" id="A0AAV1U992"/>
<proteinExistence type="predicted"/>
<dbReference type="Proteomes" id="UP001162060">
    <property type="component" value="Unassembled WGS sequence"/>
</dbReference>
<sequence length="140" mass="15582">MTSSLQSVLYASVEDRDQIRDSLRLQLSISDKPVINSPHPNRVAALNDAASRVATTPADAARLEELMLLEAIRRSMQDISVEKNDEERGEWQNVQLPNNVSVNSRDVLHYPSSSFTSHYRNNAAPPIQSSNTPSWYCGGD</sequence>
<evidence type="ECO:0000313" key="3">
    <source>
        <dbReference type="Proteomes" id="UP001162060"/>
    </source>
</evidence>
<protein>
    <submittedName>
        <fullName evidence="2">Uncharacterized protein</fullName>
    </submittedName>
</protein>
<organism evidence="2 3">
    <name type="scientific">Peronospora matthiolae</name>
    <dbReference type="NCBI Taxonomy" id="2874970"/>
    <lineage>
        <taxon>Eukaryota</taxon>
        <taxon>Sar</taxon>
        <taxon>Stramenopiles</taxon>
        <taxon>Oomycota</taxon>
        <taxon>Peronosporomycetes</taxon>
        <taxon>Peronosporales</taxon>
        <taxon>Peronosporaceae</taxon>
        <taxon>Peronospora</taxon>
    </lineage>
</organism>
<dbReference type="EMBL" id="CAKLBY020000171">
    <property type="protein sequence ID" value="CAK7931055.1"/>
    <property type="molecule type" value="Genomic_DNA"/>
</dbReference>
<feature type="region of interest" description="Disordered" evidence="1">
    <location>
        <begin position="118"/>
        <end position="140"/>
    </location>
</feature>
<evidence type="ECO:0000256" key="1">
    <source>
        <dbReference type="SAM" id="MobiDB-lite"/>
    </source>
</evidence>